<evidence type="ECO:0000256" key="3">
    <source>
        <dbReference type="ARBA" id="ARBA00022448"/>
    </source>
</evidence>
<dbReference type="AlphaFoldDB" id="A0A0K0E0R9"/>
<keyword evidence="10" id="KW-1185">Reference proteome</keyword>
<dbReference type="Proteomes" id="UP000035681">
    <property type="component" value="Unplaced"/>
</dbReference>
<keyword evidence="5 7" id="KW-0175">Coiled coil</keyword>
<dbReference type="WBParaSite" id="SSTP_0000308100.1">
    <property type="protein sequence ID" value="SSTP_0000308100.1"/>
    <property type="gene ID" value="SSTP_0000308100"/>
</dbReference>
<evidence type="ECO:0000313" key="10">
    <source>
        <dbReference type="Proteomes" id="UP000035681"/>
    </source>
</evidence>
<dbReference type="Pfam" id="PF20667">
    <property type="entry name" value="Sec10_N"/>
    <property type="match status" value="1"/>
</dbReference>
<comment type="similarity">
    <text evidence="1">Belongs to the SEC10 family.</text>
</comment>
<evidence type="ECO:0000259" key="9">
    <source>
        <dbReference type="Pfam" id="PF20667"/>
    </source>
</evidence>
<evidence type="ECO:0000256" key="1">
    <source>
        <dbReference type="ARBA" id="ARBA00006572"/>
    </source>
</evidence>
<dbReference type="PANTHER" id="PTHR12100">
    <property type="entry name" value="SEC10"/>
    <property type="match status" value="1"/>
</dbReference>
<sequence length="719" mass="83720">MWQGKAMSGQQYFATYVQDLEQDPFDVTDFVERLAWRINGNTDTIDVEKLKNKFEEEIGSLQLLSDQFQSKITVLDSQLKTSRQLYQQSLHEANEQNTLILDKLKKLDNTMQEVSTKIVHLGDQLESVNAPRARALEALQLIKHFDEFLADQPLTSAVFTDPERLMESAEIINKLYSISQELDNKKFSKTQQRISNKYDEIQEMLIDEFMKTFERKENFNRKEMREITNVLSNFNRYNVLLDKFVERVENTSYRGNNVFHDILEMCEKKATLIDEIFPNPSVVMSKLILNAYQRRLNDEVQMKLEHLRQEDNEQYLFTLNDLYTRTLKLNEKLQNFKYKQDTQFISMITSSIFDKYLKLYEKTEEEFVTVQCNGILQRFYSSKGHQKRNLQTGGLQELKRDLAARLRTVENFGDETFLSEEVAINILQELKNAFSRCQKLASASKKSELMKVLYELLVKFLYHEHVLYAIELALSGIPSSEPRTEPSSIFFAVVQQSSAITHLFVKQFDDSIISFLDLKNIRDECVKAKDSTLRLLETRINVGIEKQLNAITGYIKYTLYSEQKKTDFKPDDEDQHDNINITLACETICRYLNNQYNIIKEGIDGGNLSTILKDLGIRVYQIIFGHIKNYNYSISGAMLLLCDLNEYRKTLGSWKINEVNKKMESLHALANLLVVVPENLEQACNSPLVSEYTTDVINSIILLRHDSKTIVKYLHFLTN</sequence>
<reference evidence="11" key="1">
    <citation type="submission" date="2015-08" db="UniProtKB">
        <authorList>
            <consortium name="WormBaseParasite"/>
        </authorList>
    </citation>
    <scope>IDENTIFICATION</scope>
</reference>
<feature type="domain" description="Exocyst complex component Sec10 N-terminal" evidence="9">
    <location>
        <begin position="49"/>
        <end position="161"/>
    </location>
</feature>
<evidence type="ECO:0000256" key="6">
    <source>
        <dbReference type="ARBA" id="ARBA00031471"/>
    </source>
</evidence>
<feature type="domain" description="Exocyst complex component Sec10-like alpha-helical bundle" evidence="8">
    <location>
        <begin position="167"/>
        <end position="711"/>
    </location>
</feature>
<evidence type="ECO:0000256" key="5">
    <source>
        <dbReference type="ARBA" id="ARBA00023054"/>
    </source>
</evidence>
<keyword evidence="3" id="KW-0813">Transport</keyword>
<evidence type="ECO:0000259" key="8">
    <source>
        <dbReference type="Pfam" id="PF07393"/>
    </source>
</evidence>
<dbReference type="GO" id="GO:0000145">
    <property type="term" value="C:exocyst"/>
    <property type="evidence" value="ECO:0007669"/>
    <property type="project" value="TreeGrafter"/>
</dbReference>
<accession>A0A0K0E0R9</accession>
<evidence type="ECO:0000256" key="7">
    <source>
        <dbReference type="SAM" id="Coils"/>
    </source>
</evidence>
<dbReference type="InterPro" id="IPR048627">
    <property type="entry name" value="Sec10_HB"/>
</dbReference>
<dbReference type="Pfam" id="PF07393">
    <property type="entry name" value="Sec10_HB"/>
    <property type="match status" value="1"/>
</dbReference>
<dbReference type="PANTHER" id="PTHR12100:SF0">
    <property type="entry name" value="EXOCYST COMPLEX COMPONENT 5"/>
    <property type="match status" value="1"/>
</dbReference>
<dbReference type="GO" id="GO:0006893">
    <property type="term" value="P:Golgi to plasma membrane transport"/>
    <property type="evidence" value="ECO:0007669"/>
    <property type="project" value="TreeGrafter"/>
</dbReference>
<protein>
    <recommendedName>
        <fullName evidence="2">Exocyst complex component 5</fullName>
    </recommendedName>
    <alternativeName>
        <fullName evidence="6">Exocyst complex component Sec10</fullName>
    </alternativeName>
</protein>
<name>A0A0K0E0R9_STRER</name>
<organism evidence="11">
    <name type="scientific">Strongyloides stercoralis</name>
    <name type="common">Threadworm</name>
    <dbReference type="NCBI Taxonomy" id="6248"/>
    <lineage>
        <taxon>Eukaryota</taxon>
        <taxon>Metazoa</taxon>
        <taxon>Ecdysozoa</taxon>
        <taxon>Nematoda</taxon>
        <taxon>Chromadorea</taxon>
        <taxon>Rhabditida</taxon>
        <taxon>Tylenchina</taxon>
        <taxon>Panagrolaimomorpha</taxon>
        <taxon>Strongyloidoidea</taxon>
        <taxon>Strongyloididae</taxon>
        <taxon>Strongyloides</taxon>
    </lineage>
</organism>
<dbReference type="InterPro" id="IPR009976">
    <property type="entry name" value="Sec10-like"/>
</dbReference>
<dbReference type="STRING" id="6248.A0A0K0E0R9"/>
<proteinExistence type="inferred from homology"/>
<keyword evidence="4" id="KW-0268">Exocytosis</keyword>
<evidence type="ECO:0000256" key="2">
    <source>
        <dbReference type="ARBA" id="ARBA00017524"/>
    </source>
</evidence>
<feature type="coiled-coil region" evidence="7">
    <location>
        <begin position="47"/>
        <end position="110"/>
    </location>
</feature>
<evidence type="ECO:0000256" key="4">
    <source>
        <dbReference type="ARBA" id="ARBA00022483"/>
    </source>
</evidence>
<dbReference type="WBParaSite" id="TCONS_00003827.p1">
    <property type="protein sequence ID" value="TCONS_00003827.p1"/>
    <property type="gene ID" value="XLOC_000436"/>
</dbReference>
<dbReference type="GO" id="GO:0006887">
    <property type="term" value="P:exocytosis"/>
    <property type="evidence" value="ECO:0007669"/>
    <property type="project" value="UniProtKB-KW"/>
</dbReference>
<dbReference type="InterPro" id="IPR048625">
    <property type="entry name" value="Sec10_N"/>
</dbReference>
<evidence type="ECO:0000313" key="11">
    <source>
        <dbReference type="WBParaSite" id="SSTP_0000308100.1"/>
    </source>
</evidence>